<evidence type="ECO:0000313" key="3">
    <source>
        <dbReference type="Proteomes" id="UP001152622"/>
    </source>
</evidence>
<dbReference type="Proteomes" id="UP001152622">
    <property type="component" value="Chromosome 19"/>
</dbReference>
<organism evidence="2 3">
    <name type="scientific">Synaphobranchus kaupii</name>
    <name type="common">Kaup's arrowtooth eel</name>
    <dbReference type="NCBI Taxonomy" id="118154"/>
    <lineage>
        <taxon>Eukaryota</taxon>
        <taxon>Metazoa</taxon>
        <taxon>Chordata</taxon>
        <taxon>Craniata</taxon>
        <taxon>Vertebrata</taxon>
        <taxon>Euteleostomi</taxon>
        <taxon>Actinopterygii</taxon>
        <taxon>Neopterygii</taxon>
        <taxon>Teleostei</taxon>
        <taxon>Anguilliformes</taxon>
        <taxon>Synaphobranchidae</taxon>
        <taxon>Synaphobranchus</taxon>
    </lineage>
</organism>
<dbReference type="AlphaFoldDB" id="A0A9Q1EE56"/>
<feature type="compositionally biased region" description="Basic residues" evidence="1">
    <location>
        <begin position="134"/>
        <end position="143"/>
    </location>
</feature>
<accession>A0A9Q1EE56</accession>
<keyword evidence="3" id="KW-1185">Reference proteome</keyword>
<reference evidence="2" key="1">
    <citation type="journal article" date="2023" name="Science">
        <title>Genome structures resolve the early diversification of teleost fishes.</title>
        <authorList>
            <person name="Parey E."/>
            <person name="Louis A."/>
            <person name="Montfort J."/>
            <person name="Bouchez O."/>
            <person name="Roques C."/>
            <person name="Iampietro C."/>
            <person name="Lluch J."/>
            <person name="Castinel A."/>
            <person name="Donnadieu C."/>
            <person name="Desvignes T."/>
            <person name="Floi Bucao C."/>
            <person name="Jouanno E."/>
            <person name="Wen M."/>
            <person name="Mejri S."/>
            <person name="Dirks R."/>
            <person name="Jansen H."/>
            <person name="Henkel C."/>
            <person name="Chen W.J."/>
            <person name="Zahm M."/>
            <person name="Cabau C."/>
            <person name="Klopp C."/>
            <person name="Thompson A.W."/>
            <person name="Robinson-Rechavi M."/>
            <person name="Braasch I."/>
            <person name="Lecointre G."/>
            <person name="Bobe J."/>
            <person name="Postlethwait J.H."/>
            <person name="Berthelot C."/>
            <person name="Roest Crollius H."/>
            <person name="Guiguen Y."/>
        </authorList>
    </citation>
    <scope>NUCLEOTIDE SEQUENCE</scope>
    <source>
        <strain evidence="2">WJC10195</strain>
    </source>
</reference>
<dbReference type="EMBL" id="JAINUF010000019">
    <property type="protein sequence ID" value="KAJ8337122.1"/>
    <property type="molecule type" value="Genomic_DNA"/>
</dbReference>
<evidence type="ECO:0000313" key="2">
    <source>
        <dbReference type="EMBL" id="KAJ8337122.1"/>
    </source>
</evidence>
<sequence>MAGVRGHVRTAGTSCLFSLCLYKRPADPKSSASAAAAQPAAEFLSFSESDPRNDSSYTQPSFACGPVKAVGEGGAPEGAPPLSTAGPPMSLPPAPAASGSKPVENSRSGSSAGYKRSSSAAAATTPPADDGAKFKKKRGKWRNRYGPCWSLDTAALDTSEQDDHMPQGPLGLPEPSFHELGARRHQTPQQQRQ</sequence>
<gene>
    <name evidence="2" type="ORF">SKAU_G00383420</name>
</gene>
<protein>
    <submittedName>
        <fullName evidence="2">Uncharacterized protein</fullName>
    </submittedName>
</protein>
<comment type="caution">
    <text evidence="2">The sequence shown here is derived from an EMBL/GenBank/DDBJ whole genome shotgun (WGS) entry which is preliminary data.</text>
</comment>
<feature type="compositionally biased region" description="Low complexity" evidence="1">
    <location>
        <begin position="96"/>
        <end position="128"/>
    </location>
</feature>
<feature type="compositionally biased region" description="Low complexity" evidence="1">
    <location>
        <begin position="30"/>
        <end position="41"/>
    </location>
</feature>
<name>A0A9Q1EE56_SYNKA</name>
<feature type="region of interest" description="Disordered" evidence="1">
    <location>
        <begin position="30"/>
        <end position="193"/>
    </location>
</feature>
<proteinExistence type="predicted"/>
<evidence type="ECO:0000256" key="1">
    <source>
        <dbReference type="SAM" id="MobiDB-lite"/>
    </source>
</evidence>